<reference evidence="3" key="1">
    <citation type="submission" date="2019-12" db="EMBL/GenBank/DDBJ databases">
        <title>Oligotrophic growth of Rhodococcus erythropolis N9T-4.</title>
        <authorList>
            <person name="Yoshida N."/>
        </authorList>
    </citation>
    <scope>NUCLEOTIDE SEQUENCE</scope>
    <source>
        <strain evidence="3">N9T-4</strain>
    </source>
</reference>
<name>A0A6J4B4Q7_RHOER</name>
<keyword evidence="1" id="KW-1133">Transmembrane helix</keyword>
<dbReference type="SUPFAM" id="SSF53448">
    <property type="entry name" value="Nucleotide-diphospho-sugar transferases"/>
    <property type="match status" value="1"/>
</dbReference>
<dbReference type="GO" id="GO:0016740">
    <property type="term" value="F:transferase activity"/>
    <property type="evidence" value="ECO:0007669"/>
    <property type="project" value="UniProtKB-KW"/>
</dbReference>
<sequence>MDWPGGSLVQMGGFGDDHDRVGADGPPATAFEAATSCSTTGYVPYDHLMRPARLPDGFGIRLDPKVRTYSGGRVLIGGSPTRMLKLAPTAAAMIGDGFLEVVDQQSAAVARHLLDSGVANPRPMSTPSAADVTVVIPVKDNQAGVERLLPVLKDLTVIVVDDGSEVPVEPRRACPGTGTITVVRHESARGPSAARNSGLRSAQTRFVAFLDSDVIPRAGWLELMLGHFSDPGVALVAPRIVALDPYGTALARYENMRSSLDLGRKEAAVKSGSPVAYVPSAAVIVRRDVALECNGFDESLEVAEDVDFCWRLQAAGWRLRYEPVAHVAHDHRVQFDKWFARRAFYGTGAAPLAARHEGSVPPMAMSFSTLFACIAAATLTRSGLAGALGALLFTVYRLRKMFTGLSQPTRIAAILTAQGVVGGFWQLASAMCRHYWPVTLLAVIASRRIRRLAVAAAVTEGLVDWYRHREPGGLGPVRYVFFKRADDIAYGAGLWRGAFDARDWAALKPRITK</sequence>
<dbReference type="PANTHER" id="PTHR43646">
    <property type="entry name" value="GLYCOSYLTRANSFERASE"/>
    <property type="match status" value="1"/>
</dbReference>
<dbReference type="Pfam" id="PF00535">
    <property type="entry name" value="Glycos_transf_2"/>
    <property type="match status" value="1"/>
</dbReference>
<feature type="transmembrane region" description="Helical" evidence="1">
    <location>
        <begin position="369"/>
        <end position="396"/>
    </location>
</feature>
<dbReference type="PANTHER" id="PTHR43646:SF6">
    <property type="entry name" value="PRE-MYCOFACTOCIN GLYCOSYLTRANSFERASE"/>
    <property type="match status" value="1"/>
</dbReference>
<organism evidence="3">
    <name type="scientific">Rhodococcus erythropolis</name>
    <name type="common">Arthrobacter picolinophilus</name>
    <dbReference type="NCBI Taxonomy" id="1833"/>
    <lineage>
        <taxon>Bacteria</taxon>
        <taxon>Bacillati</taxon>
        <taxon>Actinomycetota</taxon>
        <taxon>Actinomycetes</taxon>
        <taxon>Mycobacteriales</taxon>
        <taxon>Nocardiaceae</taxon>
        <taxon>Rhodococcus</taxon>
        <taxon>Rhodococcus erythropolis group</taxon>
    </lineage>
</organism>
<dbReference type="NCBIfam" id="TIGR03965">
    <property type="entry name" value="mycofact_glyco"/>
    <property type="match status" value="1"/>
</dbReference>
<keyword evidence="1" id="KW-0812">Transmembrane</keyword>
<keyword evidence="1" id="KW-0472">Membrane</keyword>
<keyword evidence="3" id="KW-0808">Transferase</keyword>
<evidence type="ECO:0000313" key="3">
    <source>
        <dbReference type="EMBL" id="BBU25138.1"/>
    </source>
</evidence>
<dbReference type="EMBL" id="LC514289">
    <property type="protein sequence ID" value="BBU25138.1"/>
    <property type="molecule type" value="Genomic_DNA"/>
</dbReference>
<dbReference type="InterPro" id="IPR023981">
    <property type="entry name" value="MftF"/>
</dbReference>
<accession>A0A6J4B4Q7</accession>
<proteinExistence type="predicted"/>
<feature type="domain" description="Glycosyltransferase 2-like" evidence="2">
    <location>
        <begin position="133"/>
        <end position="288"/>
    </location>
</feature>
<protein>
    <submittedName>
        <fullName evidence="3">Putative glycosyltransferase</fullName>
    </submittedName>
</protein>
<dbReference type="Gene3D" id="3.90.550.10">
    <property type="entry name" value="Spore Coat Polysaccharide Biosynthesis Protein SpsA, Chain A"/>
    <property type="match status" value="1"/>
</dbReference>
<dbReference type="InterPro" id="IPR029044">
    <property type="entry name" value="Nucleotide-diphossugar_trans"/>
</dbReference>
<evidence type="ECO:0000259" key="2">
    <source>
        <dbReference type="Pfam" id="PF00535"/>
    </source>
</evidence>
<dbReference type="InterPro" id="IPR001173">
    <property type="entry name" value="Glyco_trans_2-like"/>
</dbReference>
<evidence type="ECO:0000256" key="1">
    <source>
        <dbReference type="SAM" id="Phobius"/>
    </source>
</evidence>
<dbReference type="AlphaFoldDB" id="A0A6J4B4Q7"/>